<protein>
    <submittedName>
        <fullName evidence="1">Uncharacterized protein</fullName>
    </submittedName>
</protein>
<evidence type="ECO:0000313" key="1">
    <source>
        <dbReference type="EMBL" id="QFZ25217.1"/>
    </source>
</evidence>
<gene>
    <name evidence="1" type="ORF">EJF14_10308</name>
</gene>
<dbReference type="EMBL" id="CP038484">
    <property type="protein sequence ID" value="QFZ25217.1"/>
    <property type="molecule type" value="Genomic_DNA"/>
</dbReference>
<reference evidence="2" key="1">
    <citation type="journal article" date="2019" name="MBio">
        <title>Comparative genomics for the elucidation of multidrug resistance (MDR) in Candida lusitaniae.</title>
        <authorList>
            <person name="Kannan A."/>
            <person name="Asner S.A."/>
            <person name="Trachsel E."/>
            <person name="Kelly S."/>
            <person name="Parker J."/>
            <person name="Sanglard D."/>
        </authorList>
    </citation>
    <scope>NUCLEOTIDE SEQUENCE [LARGE SCALE GENOMIC DNA]</scope>
    <source>
        <strain evidence="2">P1</strain>
    </source>
</reference>
<keyword evidence="2" id="KW-1185">Reference proteome</keyword>
<organism evidence="1 2">
    <name type="scientific">Clavispora lusitaniae</name>
    <name type="common">Candida lusitaniae</name>
    <dbReference type="NCBI Taxonomy" id="36911"/>
    <lineage>
        <taxon>Eukaryota</taxon>
        <taxon>Fungi</taxon>
        <taxon>Dikarya</taxon>
        <taxon>Ascomycota</taxon>
        <taxon>Saccharomycotina</taxon>
        <taxon>Pichiomycetes</taxon>
        <taxon>Metschnikowiaceae</taxon>
        <taxon>Clavispora</taxon>
    </lineage>
</organism>
<evidence type="ECO:0000313" key="2">
    <source>
        <dbReference type="Proteomes" id="UP000326582"/>
    </source>
</evidence>
<dbReference type="Proteomes" id="UP000326582">
    <property type="component" value="Chromosome 1"/>
</dbReference>
<proteinExistence type="predicted"/>
<sequence length="718" mass="82406">MPRNRGGSRGGRGGGNGSRFRLSKTQKRKARGKASGHRKGNDMPELMDLNSGVYVPDKGKELPQVSMKSLSKRPNRHMMDEARFTDRHMEQTMKQPLRKRPIEFVKATTLYDPSKDLIEKLANYNKKQNDTLTEHMGMLKMEEDTSVGKTTESEGNTVATHEEESQTQTERMRMTEKQDKLRDDEHEEEERPNVDEHREELDQMEDEAIEEEDDEAVEEEVDEAVQEEGDEAVQEEEDVAVEEEEEDVELAEEEEEDFIKEEDALIGDHNNNLDDSVEFSDSDPSDGESEELDMFVIDERGDEEILATHNVQKKEFHDVIRHRETRKTVAATNFEKHDKYEAFTEHDPHLTIGHVMLKTTTENGSVEASLPTLNHLNKVTSKGFIDLASDDNLELSEDSDEEAAFEDYMAQLMEVNGADEYEDELDDENSMRLSEEDSDDESIDNQFLGSDEEGLEEILAFARQQKNISELEFPPTQTIKKKGRGKKQKPEIQTDLDLEIRESLMEQFQYQKSSRRDKKLRKKEKRQQQALVDNDLSVKYDYSLHIKEIKQEFETFLHDVSRDTMSFPPLDPHGNKTINKLSSCYNMRCTRCGGNGLQMYMKVAKTRKTFHYLPDYNQIAYIMRQRPVFKRSDVKSRTKEEIAETDGKKSRRGPINEAYVKEGDLVGAKAPEIGTNNIGRKLLEKLGWVKGEGLGAHGNKGISEPLMATVKKSKTGLR</sequence>
<accession>A0ACD0WCG8</accession>
<name>A0ACD0WCG8_CLALS</name>